<dbReference type="EMBL" id="BDGG01000005">
    <property type="protein sequence ID" value="GAU99715.1"/>
    <property type="molecule type" value="Genomic_DNA"/>
</dbReference>
<name>A0A1D1VFZ2_RAMVA</name>
<evidence type="ECO:0000313" key="1">
    <source>
        <dbReference type="EMBL" id="GAU99715.1"/>
    </source>
</evidence>
<gene>
    <name evidence="1" type="primary">RvY_10673-1</name>
    <name evidence="1" type="synonym">RvY_10673.1</name>
    <name evidence="1" type="ORF">RvY_10673</name>
</gene>
<organism evidence="1 2">
    <name type="scientific">Ramazzottius varieornatus</name>
    <name type="common">Water bear</name>
    <name type="synonym">Tardigrade</name>
    <dbReference type="NCBI Taxonomy" id="947166"/>
    <lineage>
        <taxon>Eukaryota</taxon>
        <taxon>Metazoa</taxon>
        <taxon>Ecdysozoa</taxon>
        <taxon>Tardigrada</taxon>
        <taxon>Eutardigrada</taxon>
        <taxon>Parachela</taxon>
        <taxon>Hypsibioidea</taxon>
        <taxon>Ramazzottiidae</taxon>
        <taxon>Ramazzottius</taxon>
    </lineage>
</organism>
<accession>A0A1D1VFZ2</accession>
<keyword evidence="2" id="KW-1185">Reference proteome</keyword>
<dbReference type="Proteomes" id="UP000186922">
    <property type="component" value="Unassembled WGS sequence"/>
</dbReference>
<protein>
    <submittedName>
        <fullName evidence="1">Uncharacterized protein</fullName>
    </submittedName>
</protein>
<comment type="caution">
    <text evidence="1">The sequence shown here is derived from an EMBL/GenBank/DDBJ whole genome shotgun (WGS) entry which is preliminary data.</text>
</comment>
<evidence type="ECO:0000313" key="2">
    <source>
        <dbReference type="Proteomes" id="UP000186922"/>
    </source>
</evidence>
<reference evidence="1 2" key="1">
    <citation type="journal article" date="2016" name="Nat. Commun.">
        <title>Extremotolerant tardigrade genome and improved radiotolerance of human cultured cells by tardigrade-unique protein.</title>
        <authorList>
            <person name="Hashimoto T."/>
            <person name="Horikawa D.D."/>
            <person name="Saito Y."/>
            <person name="Kuwahara H."/>
            <person name="Kozuka-Hata H."/>
            <person name="Shin-I T."/>
            <person name="Minakuchi Y."/>
            <person name="Ohishi K."/>
            <person name="Motoyama A."/>
            <person name="Aizu T."/>
            <person name="Enomoto A."/>
            <person name="Kondo K."/>
            <person name="Tanaka S."/>
            <person name="Hara Y."/>
            <person name="Koshikawa S."/>
            <person name="Sagara H."/>
            <person name="Miura T."/>
            <person name="Yokobori S."/>
            <person name="Miyagawa K."/>
            <person name="Suzuki Y."/>
            <person name="Kubo T."/>
            <person name="Oyama M."/>
            <person name="Kohara Y."/>
            <person name="Fujiyama A."/>
            <person name="Arakawa K."/>
            <person name="Katayama T."/>
            <person name="Toyoda A."/>
            <person name="Kunieda T."/>
        </authorList>
    </citation>
    <scope>NUCLEOTIDE SEQUENCE [LARGE SCALE GENOMIC DNA]</scope>
    <source>
        <strain evidence="1 2">YOKOZUNA-1</strain>
    </source>
</reference>
<proteinExistence type="predicted"/>
<sequence>MLPLPCLTVPPATATLPEILQLAPTITWPLLAYSSAARQQEVRYHSYSSGKTTTIQTRGGLPMEIQREHSMAIKSNEDIKHALSDKPCSWRNQGVFLKPHRDYA</sequence>
<dbReference type="AlphaFoldDB" id="A0A1D1VFZ2"/>